<gene>
    <name evidence="1" type="ORF">METZ01_LOCUS477679</name>
</gene>
<dbReference type="EMBL" id="UINC01204203">
    <property type="protein sequence ID" value="SVE24825.1"/>
    <property type="molecule type" value="Genomic_DNA"/>
</dbReference>
<organism evidence="1">
    <name type="scientific">marine metagenome</name>
    <dbReference type="NCBI Taxonomy" id="408172"/>
    <lineage>
        <taxon>unclassified sequences</taxon>
        <taxon>metagenomes</taxon>
        <taxon>ecological metagenomes</taxon>
    </lineage>
</organism>
<feature type="non-terminal residue" evidence="1">
    <location>
        <position position="27"/>
    </location>
</feature>
<evidence type="ECO:0000313" key="1">
    <source>
        <dbReference type="EMBL" id="SVE24825.1"/>
    </source>
</evidence>
<dbReference type="AlphaFoldDB" id="A0A383BZU3"/>
<name>A0A383BZU3_9ZZZZ</name>
<sequence length="27" mass="3172">MSREYLRLVALWWTGHILQVGWLAANS</sequence>
<accession>A0A383BZU3</accession>
<protein>
    <submittedName>
        <fullName evidence="1">Uncharacterized protein</fullName>
    </submittedName>
</protein>
<proteinExistence type="predicted"/>
<reference evidence="1" key="1">
    <citation type="submission" date="2018-05" db="EMBL/GenBank/DDBJ databases">
        <authorList>
            <person name="Lanie J.A."/>
            <person name="Ng W.-L."/>
            <person name="Kazmierczak K.M."/>
            <person name="Andrzejewski T.M."/>
            <person name="Davidsen T.M."/>
            <person name="Wayne K.J."/>
            <person name="Tettelin H."/>
            <person name="Glass J.I."/>
            <person name="Rusch D."/>
            <person name="Podicherti R."/>
            <person name="Tsui H.-C.T."/>
            <person name="Winkler M.E."/>
        </authorList>
    </citation>
    <scope>NUCLEOTIDE SEQUENCE</scope>
</reference>